<accession>A0A3S4HUF5</accession>
<dbReference type="GO" id="GO:0008233">
    <property type="term" value="F:peptidase activity"/>
    <property type="evidence" value="ECO:0007669"/>
    <property type="project" value="UniProtKB-KW"/>
</dbReference>
<gene>
    <name evidence="1" type="ORF">NCTC6754_04663</name>
</gene>
<keyword evidence="1" id="KW-0645">Protease</keyword>
<dbReference type="Proteomes" id="UP000269208">
    <property type="component" value="Chromosome"/>
</dbReference>
<evidence type="ECO:0000313" key="1">
    <source>
        <dbReference type="EMBL" id="VEB56998.1"/>
    </source>
</evidence>
<evidence type="ECO:0000313" key="2">
    <source>
        <dbReference type="Proteomes" id="UP000269208"/>
    </source>
</evidence>
<dbReference type="GO" id="GO:0006508">
    <property type="term" value="P:proteolysis"/>
    <property type="evidence" value="ECO:0007669"/>
    <property type="project" value="UniProtKB-KW"/>
</dbReference>
<reference evidence="1 2" key="1">
    <citation type="submission" date="2018-12" db="EMBL/GenBank/DDBJ databases">
        <authorList>
            <consortium name="Pathogen Informatics"/>
        </authorList>
    </citation>
    <scope>NUCLEOTIDE SEQUENCE [LARGE SCALE GENOMIC DNA]</scope>
    <source>
        <strain evidence="1 2">NCTC6754</strain>
    </source>
</reference>
<name>A0A3S4HUF5_SALET</name>
<proteinExistence type="predicted"/>
<keyword evidence="1" id="KW-0378">Hydrolase</keyword>
<dbReference type="AlphaFoldDB" id="A0A3S4HUF5"/>
<protein>
    <submittedName>
        <fullName evidence="1">Phage pro-head protease</fullName>
    </submittedName>
</protein>
<dbReference type="EMBL" id="LR134190">
    <property type="protein sequence ID" value="VEB56998.1"/>
    <property type="molecule type" value="Genomic_DNA"/>
</dbReference>
<organism evidence="1 2">
    <name type="scientific">Salmonella enterica I</name>
    <dbReference type="NCBI Taxonomy" id="59201"/>
    <lineage>
        <taxon>Bacteria</taxon>
        <taxon>Pseudomonadati</taxon>
        <taxon>Pseudomonadota</taxon>
        <taxon>Gammaproteobacteria</taxon>
        <taxon>Enterobacterales</taxon>
        <taxon>Enterobacteriaceae</taxon>
        <taxon>Salmonella</taxon>
    </lineage>
</organism>
<sequence length="36" mass="4168">MSEREIRCYSGEVRAETHDSEPSRIIGYGSVFDSRF</sequence>